<evidence type="ECO:0000259" key="1">
    <source>
        <dbReference type="Pfam" id="PF05713"/>
    </source>
</evidence>
<name>F0EYB7_9NEIS</name>
<evidence type="ECO:0000313" key="3">
    <source>
        <dbReference type="Proteomes" id="UP000004088"/>
    </source>
</evidence>
<comment type="caution">
    <text evidence="2">The sequence shown here is derived from an EMBL/GenBank/DDBJ whole genome shotgun (WGS) entry which is preliminary data.</text>
</comment>
<dbReference type="STRING" id="888741.HMPREF9098_0851"/>
<dbReference type="EMBL" id="AEWV01000015">
    <property type="protein sequence ID" value="EGC17525.1"/>
    <property type="molecule type" value="Genomic_DNA"/>
</dbReference>
<dbReference type="InterPro" id="IPR008687">
    <property type="entry name" value="MobC"/>
</dbReference>
<sequence length="176" mass="19760">MAKIDVHGLTEEEKETLKQLALQHTGKANISGFVKQWLRAQRDKPAIPKLYPTIPAASTQQKTMRLELKLPPHIADYLTQGAKIGKMSANRYALAILAGYIDQHPILTDNEVTALYQSNYQLVKIGNNLNQIARKLNAGETASLTSQNIAELAAFIDQHTDKVGELIRQYRKRTQR</sequence>
<evidence type="ECO:0000313" key="2">
    <source>
        <dbReference type="EMBL" id="EGC17525.1"/>
    </source>
</evidence>
<proteinExistence type="predicted"/>
<organism evidence="2 3">
    <name type="scientific">Kingella denitrificans ATCC 33394</name>
    <dbReference type="NCBI Taxonomy" id="888741"/>
    <lineage>
        <taxon>Bacteria</taxon>
        <taxon>Pseudomonadati</taxon>
        <taxon>Pseudomonadota</taxon>
        <taxon>Betaproteobacteria</taxon>
        <taxon>Neisseriales</taxon>
        <taxon>Neisseriaceae</taxon>
        <taxon>Kingella</taxon>
    </lineage>
</organism>
<dbReference type="AlphaFoldDB" id="F0EYB7"/>
<dbReference type="Proteomes" id="UP000004088">
    <property type="component" value="Unassembled WGS sequence"/>
</dbReference>
<dbReference type="Pfam" id="PF05713">
    <property type="entry name" value="MobC"/>
    <property type="match status" value="1"/>
</dbReference>
<dbReference type="HOGENOM" id="CLU_104963_0_0_4"/>
<protein>
    <submittedName>
        <fullName evidence="2">Bacterial mobilization protein MobC</fullName>
    </submittedName>
</protein>
<dbReference type="RefSeq" id="WP_003782167.1">
    <property type="nucleotide sequence ID" value="NZ_GL870929.1"/>
</dbReference>
<feature type="domain" description="Bacterial mobilisation" evidence="1">
    <location>
        <begin position="121"/>
        <end position="154"/>
    </location>
</feature>
<reference evidence="2 3" key="1">
    <citation type="submission" date="2011-01" db="EMBL/GenBank/DDBJ databases">
        <authorList>
            <person name="Muzny D."/>
            <person name="Qin X."/>
            <person name="Deng J."/>
            <person name="Jiang H."/>
            <person name="Liu Y."/>
            <person name="Qu J."/>
            <person name="Song X.-Z."/>
            <person name="Zhang L."/>
            <person name="Thornton R."/>
            <person name="Coyle M."/>
            <person name="Francisco L."/>
            <person name="Jackson L."/>
            <person name="Javaid M."/>
            <person name="Korchina V."/>
            <person name="Kovar C."/>
            <person name="Mata R."/>
            <person name="Mathew T."/>
            <person name="Ngo R."/>
            <person name="Nguyen L."/>
            <person name="Nguyen N."/>
            <person name="Okwuonu G."/>
            <person name="Ongeri F."/>
            <person name="Pham C."/>
            <person name="Simmons D."/>
            <person name="Wilczek-Boney K."/>
            <person name="Hale W."/>
            <person name="Jakkamsetti A."/>
            <person name="Pham P."/>
            <person name="Ruth R."/>
            <person name="San Lucas F."/>
            <person name="Warren J."/>
            <person name="Zhang J."/>
            <person name="Zhao Z."/>
            <person name="Zhou C."/>
            <person name="Zhu D."/>
            <person name="Lee S."/>
            <person name="Bess C."/>
            <person name="Blankenburg K."/>
            <person name="Forbes L."/>
            <person name="Fu Q."/>
            <person name="Gubbala S."/>
            <person name="Hirani K."/>
            <person name="Jayaseelan J.C."/>
            <person name="Lara F."/>
            <person name="Munidasa M."/>
            <person name="Palculict T."/>
            <person name="Patil S."/>
            <person name="Pu L.-L."/>
            <person name="Saada N."/>
            <person name="Tang L."/>
            <person name="Weissenberger G."/>
            <person name="Zhu Y."/>
            <person name="Hemphill L."/>
            <person name="Shang Y."/>
            <person name="Youmans B."/>
            <person name="Ayvaz T."/>
            <person name="Ross M."/>
            <person name="Santibanez J."/>
            <person name="Aqrawi P."/>
            <person name="Gross S."/>
            <person name="Joshi V."/>
            <person name="Fowler G."/>
            <person name="Nazareth L."/>
            <person name="Reid J."/>
            <person name="Worley K."/>
            <person name="Petrosino J."/>
            <person name="Highlander S."/>
            <person name="Gibbs R."/>
        </authorList>
    </citation>
    <scope>NUCLEOTIDE SEQUENCE [LARGE SCALE GENOMIC DNA]</scope>
    <source>
        <strain evidence="2 3">ATCC 33394</strain>
    </source>
</reference>
<gene>
    <name evidence="2" type="ORF">HMPREF9098_0851</name>
</gene>
<keyword evidence="3" id="KW-1185">Reference proteome</keyword>
<accession>F0EYB7</accession>